<proteinExistence type="predicted"/>
<reference evidence="1" key="1">
    <citation type="submission" date="2021-01" db="EMBL/GenBank/DDBJ databases">
        <authorList>
            <person name="Lovell J.T."/>
            <person name="Bentley N."/>
            <person name="Bhattarai G."/>
            <person name="Jenkins J.W."/>
            <person name="Sreedasyam A."/>
            <person name="Alarcon Y."/>
            <person name="Bock C."/>
            <person name="Boston L."/>
            <person name="Carlson J."/>
            <person name="Cervantes K."/>
            <person name="Clermont K."/>
            <person name="Krom N."/>
            <person name="Kubenka K."/>
            <person name="Mamidi S."/>
            <person name="Mattison C."/>
            <person name="Monteros M."/>
            <person name="Pisani C."/>
            <person name="Plott C."/>
            <person name="Rajasekar S."/>
            <person name="Rhein H.S."/>
            <person name="Rohla C."/>
            <person name="Song M."/>
            <person name="Hilaire R.S."/>
            <person name="Shu S."/>
            <person name="Wells L."/>
            <person name="Wang X."/>
            <person name="Webber J."/>
            <person name="Heerema R.J."/>
            <person name="Klein P."/>
            <person name="Conner P."/>
            <person name="Grauke L."/>
            <person name="Grimwood J."/>
            <person name="Schmutz J."/>
            <person name="Randall J.J."/>
        </authorList>
    </citation>
    <scope>NUCLEOTIDE SEQUENCE</scope>
    <source>
        <tissue evidence="1">Leaf</tissue>
    </source>
</reference>
<sequence length="258" mass="29701">MVCTWWASYQFFGTPSFILAGKLKALKQDMKKWNLEVFGHIDNQKSSLLEELQDLERRELLGETSEEVLLRKGTVLANLERVLLSKEISWRQKSRALWLKEGDKCTKYFHKVANSHQCSNAIESLHSDNQVISSASDLENHITNYYERLFSEPAGWRPKLDTLSFKTIDPQSVITLERPFEKDKIYKVISGMAKDKAPGLDGFSMGFFQTCWDIVKGDVLQVFSEFLSFQKFKKSLNATFIALIPKRHGLLLLRISTL</sequence>
<dbReference type="Proteomes" id="UP000811246">
    <property type="component" value="Chromosome 4"/>
</dbReference>
<organism evidence="1 2">
    <name type="scientific">Carya illinoinensis</name>
    <name type="common">Pecan</name>
    <dbReference type="NCBI Taxonomy" id="32201"/>
    <lineage>
        <taxon>Eukaryota</taxon>
        <taxon>Viridiplantae</taxon>
        <taxon>Streptophyta</taxon>
        <taxon>Embryophyta</taxon>
        <taxon>Tracheophyta</taxon>
        <taxon>Spermatophyta</taxon>
        <taxon>Magnoliopsida</taxon>
        <taxon>eudicotyledons</taxon>
        <taxon>Gunneridae</taxon>
        <taxon>Pentapetalae</taxon>
        <taxon>rosids</taxon>
        <taxon>fabids</taxon>
        <taxon>Fagales</taxon>
        <taxon>Juglandaceae</taxon>
        <taxon>Carya</taxon>
    </lineage>
</organism>
<comment type="caution">
    <text evidence="1">The sequence shown here is derived from an EMBL/GenBank/DDBJ whole genome shotgun (WGS) entry which is preliminary data.</text>
</comment>
<accession>A0A922F6S5</accession>
<dbReference type="AlphaFoldDB" id="A0A922F6S5"/>
<protein>
    <recommendedName>
        <fullName evidence="3">Reverse transcriptase</fullName>
    </recommendedName>
</protein>
<name>A0A922F6S5_CARIL</name>
<evidence type="ECO:0000313" key="2">
    <source>
        <dbReference type="Proteomes" id="UP000811246"/>
    </source>
</evidence>
<dbReference type="EMBL" id="CM031828">
    <property type="protein sequence ID" value="KAG6717073.1"/>
    <property type="molecule type" value="Genomic_DNA"/>
</dbReference>
<evidence type="ECO:0000313" key="1">
    <source>
        <dbReference type="EMBL" id="KAG6717073.1"/>
    </source>
</evidence>
<evidence type="ECO:0008006" key="3">
    <source>
        <dbReference type="Google" id="ProtNLM"/>
    </source>
</evidence>
<gene>
    <name evidence="1" type="ORF">I3842_04G079300</name>
</gene>